<evidence type="ECO:0000313" key="3">
    <source>
        <dbReference type="Proteomes" id="UP000037274"/>
    </source>
</evidence>
<comment type="caution">
    <text evidence="2">The sequence shown here is derived from an EMBL/GenBank/DDBJ whole genome shotgun (WGS) entry which is preliminary data.</text>
</comment>
<name>A0ABR5HXA7_STRLW</name>
<accession>A0ABR5HXA7</accession>
<organism evidence="2 3">
    <name type="scientific">Streptomyces leeuwenhoekii</name>
    <dbReference type="NCBI Taxonomy" id="1437453"/>
    <lineage>
        <taxon>Bacteria</taxon>
        <taxon>Bacillati</taxon>
        <taxon>Actinomycetota</taxon>
        <taxon>Actinomycetes</taxon>
        <taxon>Kitasatosporales</taxon>
        <taxon>Streptomycetaceae</taxon>
        <taxon>Streptomyces</taxon>
    </lineage>
</organism>
<gene>
    <name evidence="2" type="ORF">ACH49_16695</name>
</gene>
<evidence type="ECO:0000313" key="2">
    <source>
        <dbReference type="EMBL" id="KMS78320.1"/>
    </source>
</evidence>
<feature type="region of interest" description="Disordered" evidence="1">
    <location>
        <begin position="62"/>
        <end position="89"/>
    </location>
</feature>
<dbReference type="Proteomes" id="UP000037274">
    <property type="component" value="Unassembled WGS sequence"/>
</dbReference>
<sequence length="89" mass="9399">MAKDYESEAHVVIDGEEVPVYARFTVFADGPMKSWHGVIGADEPGLAFKLVNAQRTLLRMPSGKEAPIVPGGRDSSEGIAFTGSGPAPI</sequence>
<dbReference type="EMBL" id="LFEH01000055">
    <property type="protein sequence ID" value="KMS78320.1"/>
    <property type="molecule type" value="Genomic_DNA"/>
</dbReference>
<evidence type="ECO:0000256" key="1">
    <source>
        <dbReference type="SAM" id="MobiDB-lite"/>
    </source>
</evidence>
<proteinExistence type="predicted"/>
<reference evidence="2 3" key="1">
    <citation type="submission" date="2015-06" db="EMBL/GenBank/DDBJ databases">
        <title>Draft genome sequence of Streptomyces leeuwenhoekii C58, which produces the novel lasso peptide, chaxapeptin.</title>
        <authorList>
            <person name="Yi Y."/>
            <person name="Hai D."/>
            <person name="Jaspars M."/>
            <person name="Sheng H."/>
            <person name="Rateb M.E."/>
            <person name="Bull A."/>
            <person name="Goodfellow M."/>
            <person name="Asenjo J.A."/>
            <person name="Ebel R."/>
        </authorList>
    </citation>
    <scope>NUCLEOTIDE SEQUENCE [LARGE SCALE GENOMIC DNA]</scope>
    <source>
        <strain evidence="2 3">C58</strain>
    </source>
</reference>
<keyword evidence="3" id="KW-1185">Reference proteome</keyword>
<dbReference type="RefSeq" id="WP_048573163.1">
    <property type="nucleotide sequence ID" value="NZ_LFEH01000055.1"/>
</dbReference>
<protein>
    <submittedName>
        <fullName evidence="2">Uncharacterized protein</fullName>
    </submittedName>
</protein>